<name>A0ABS8GC08_9ALTE</name>
<gene>
    <name evidence="3" type="ORF">LJ739_17765</name>
</gene>
<organism evidence="3 4">
    <name type="scientific">Fluctibacter halophilus</name>
    <dbReference type="NCBI Taxonomy" id="226011"/>
    <lineage>
        <taxon>Bacteria</taxon>
        <taxon>Pseudomonadati</taxon>
        <taxon>Pseudomonadota</taxon>
        <taxon>Gammaproteobacteria</taxon>
        <taxon>Alteromonadales</taxon>
        <taxon>Alteromonadaceae</taxon>
        <taxon>Fluctibacter</taxon>
    </lineage>
</organism>
<evidence type="ECO:0000256" key="2">
    <source>
        <dbReference type="SAM" id="Coils"/>
    </source>
</evidence>
<dbReference type="RefSeq" id="WP_229162657.1">
    <property type="nucleotide sequence ID" value="NZ_JAJEWP010000007.1"/>
</dbReference>
<evidence type="ECO:0000256" key="1">
    <source>
        <dbReference type="HAMAP-Rule" id="MF_01584"/>
    </source>
</evidence>
<dbReference type="PANTHER" id="PTHR38768:SF1">
    <property type="entry name" value="UPF0502 PROTEIN YCEH"/>
    <property type="match status" value="1"/>
</dbReference>
<proteinExistence type="inferred from homology"/>
<feature type="coiled-coil region" evidence="2">
    <location>
        <begin position="186"/>
        <end position="213"/>
    </location>
</feature>
<comment type="similarity">
    <text evidence="1">Belongs to the UPF0502 family.</text>
</comment>
<sequence length="221" mass="24642">MLVTLTPIEQRIIGVMLEKQTTTPDQYPLSLNGLTTGCNQKSNREPVMSLSEGEVQDALDSLRDKKQIREETGFGSRVVKYQQRFCNTEFGDLKLTEQQRAIVCLLLLRGPQTPGELRTRCQRMAEFTSVAEVEKALDGLQHMPDPVVVCLAREPGKRESRYAHCFADTAAQVAAPQAAMPSANDESSDQQRIDALEQQVARLQRQLAQVCEQLGITPDPE</sequence>
<dbReference type="HAMAP" id="MF_01584">
    <property type="entry name" value="UPF0502"/>
    <property type="match status" value="1"/>
</dbReference>
<dbReference type="InterPro" id="IPR036388">
    <property type="entry name" value="WH-like_DNA-bd_sf"/>
</dbReference>
<protein>
    <submittedName>
        <fullName evidence="3">DUF480 domain-containing protein</fullName>
    </submittedName>
</protein>
<keyword evidence="2" id="KW-0175">Coiled coil</keyword>
<dbReference type="SUPFAM" id="SSF46785">
    <property type="entry name" value="Winged helix' DNA-binding domain"/>
    <property type="match status" value="2"/>
</dbReference>
<reference evidence="3 4" key="1">
    <citation type="submission" date="2021-10" db="EMBL/GenBank/DDBJ databases">
        <title>Draft genome of Aestuariibacter halophilus JC2043.</title>
        <authorList>
            <person name="Emsley S.A."/>
            <person name="Pfannmuller K.M."/>
            <person name="Ushijima B."/>
            <person name="Saw J.H."/>
            <person name="Videau P."/>
        </authorList>
    </citation>
    <scope>NUCLEOTIDE SEQUENCE [LARGE SCALE GENOMIC DNA]</scope>
    <source>
        <strain evidence="3 4">JC2043</strain>
    </source>
</reference>
<dbReference type="PANTHER" id="PTHR38768">
    <property type="entry name" value="UPF0502 PROTEIN YCEH"/>
    <property type="match status" value="1"/>
</dbReference>
<dbReference type="EMBL" id="JAJEWP010000007">
    <property type="protein sequence ID" value="MCC2618107.1"/>
    <property type="molecule type" value="Genomic_DNA"/>
</dbReference>
<evidence type="ECO:0000313" key="3">
    <source>
        <dbReference type="EMBL" id="MCC2618107.1"/>
    </source>
</evidence>
<evidence type="ECO:0000313" key="4">
    <source>
        <dbReference type="Proteomes" id="UP001520878"/>
    </source>
</evidence>
<accession>A0ABS8GC08</accession>
<dbReference type="Proteomes" id="UP001520878">
    <property type="component" value="Unassembled WGS sequence"/>
</dbReference>
<dbReference type="Gene3D" id="1.10.10.10">
    <property type="entry name" value="Winged helix-like DNA-binding domain superfamily/Winged helix DNA-binding domain"/>
    <property type="match status" value="2"/>
</dbReference>
<dbReference type="InterPro" id="IPR036390">
    <property type="entry name" value="WH_DNA-bd_sf"/>
</dbReference>
<comment type="caution">
    <text evidence="3">The sequence shown here is derived from an EMBL/GenBank/DDBJ whole genome shotgun (WGS) entry which is preliminary data.</text>
</comment>
<dbReference type="InterPro" id="IPR007432">
    <property type="entry name" value="DUF480"/>
</dbReference>
<dbReference type="Pfam" id="PF04337">
    <property type="entry name" value="DUF480"/>
    <property type="match status" value="1"/>
</dbReference>
<keyword evidence="4" id="KW-1185">Reference proteome</keyword>